<dbReference type="AlphaFoldDB" id="F0ZR35"/>
<dbReference type="FunCoup" id="F0ZR35">
    <property type="interactions" value="937"/>
</dbReference>
<sequence>MHKIFLFLLLFFIFIFNVSLVSCQSYIILNEEELRKVPSVSKDNYCDYDLQILIEDFSTYQYLRMSSNNYSDIANVYPSSFNQTHTLFNPIFQIVTEKEITINLNVAREDSNMFDFTIKLVCKDINFNQLEISLLQDFKPLYQYFESLWQINGIDYPTLNEITYSEDQLTHNTALRKVDDSIFSLVLTKPPLDYDASTNKWNVYLSFFNSSGNSMGYLLLKVNNPFKDYNDNFVSSVTQYPNFSPSNNIGFFSTPIIGFKYTNPNKVLNPYFTVYEKSYGYYFDSPLPVSGRVGDINYLCDTFMGMDDLVLNVIEISVNKNGQRTGLQPNTIFSYQGNS</sequence>
<dbReference type="PROSITE" id="PS51257">
    <property type="entry name" value="PROKAR_LIPOPROTEIN"/>
    <property type="match status" value="1"/>
</dbReference>
<keyword evidence="1" id="KW-0732">Signal</keyword>
<reference evidence="3" key="1">
    <citation type="journal article" date="2011" name="Genome Biol.">
        <title>Comparative genomics of the social amoebae Dictyostelium discoideum and Dictyostelium purpureum.</title>
        <authorList>
            <consortium name="US DOE Joint Genome Institute (JGI-PGF)"/>
            <person name="Sucgang R."/>
            <person name="Kuo A."/>
            <person name="Tian X."/>
            <person name="Salerno W."/>
            <person name="Parikh A."/>
            <person name="Feasley C.L."/>
            <person name="Dalin E."/>
            <person name="Tu H."/>
            <person name="Huang E."/>
            <person name="Barry K."/>
            <person name="Lindquist E."/>
            <person name="Shapiro H."/>
            <person name="Bruce D."/>
            <person name="Schmutz J."/>
            <person name="Salamov A."/>
            <person name="Fey P."/>
            <person name="Gaudet P."/>
            <person name="Anjard C."/>
            <person name="Babu M.M."/>
            <person name="Basu S."/>
            <person name="Bushmanova Y."/>
            <person name="van der Wel H."/>
            <person name="Katoh-Kurasawa M."/>
            <person name="Dinh C."/>
            <person name="Coutinho P.M."/>
            <person name="Saito T."/>
            <person name="Elias M."/>
            <person name="Schaap P."/>
            <person name="Kay R.R."/>
            <person name="Henrissat B."/>
            <person name="Eichinger L."/>
            <person name="Rivero F."/>
            <person name="Putnam N.H."/>
            <person name="West C.M."/>
            <person name="Loomis W.F."/>
            <person name="Chisholm R.L."/>
            <person name="Shaulsky G."/>
            <person name="Strassmann J.E."/>
            <person name="Queller D.C."/>
            <person name="Kuspa A."/>
            <person name="Grigoriev I.V."/>
        </authorList>
    </citation>
    <scope>NUCLEOTIDE SEQUENCE [LARGE SCALE GENOMIC DNA]</scope>
    <source>
        <strain evidence="3">QSDP1</strain>
    </source>
</reference>
<dbReference type="GeneID" id="10504228"/>
<evidence type="ECO:0000256" key="1">
    <source>
        <dbReference type="SAM" id="SignalP"/>
    </source>
</evidence>
<dbReference type="RefSeq" id="XP_003289872.1">
    <property type="nucleotide sequence ID" value="XM_003289824.1"/>
</dbReference>
<evidence type="ECO:0000313" key="3">
    <source>
        <dbReference type="Proteomes" id="UP000001064"/>
    </source>
</evidence>
<dbReference type="Proteomes" id="UP000001064">
    <property type="component" value="Unassembled WGS sequence"/>
</dbReference>
<feature type="chain" id="PRO_5003263813" evidence="1">
    <location>
        <begin position="24"/>
        <end position="339"/>
    </location>
</feature>
<keyword evidence="3" id="KW-1185">Reference proteome</keyword>
<name>F0ZR35_DICPU</name>
<dbReference type="EMBL" id="GL871134">
    <property type="protein sequence ID" value="EGC33604.1"/>
    <property type="molecule type" value="Genomic_DNA"/>
</dbReference>
<proteinExistence type="predicted"/>
<dbReference type="InParanoid" id="F0ZR35"/>
<accession>F0ZR35</accession>
<gene>
    <name evidence="2" type="ORF">DICPUDRAFT_80641</name>
</gene>
<dbReference type="KEGG" id="dpp:DICPUDRAFT_80641"/>
<dbReference type="VEuPathDB" id="AmoebaDB:DICPUDRAFT_80641"/>
<feature type="signal peptide" evidence="1">
    <location>
        <begin position="1"/>
        <end position="23"/>
    </location>
</feature>
<evidence type="ECO:0000313" key="2">
    <source>
        <dbReference type="EMBL" id="EGC33604.1"/>
    </source>
</evidence>
<protein>
    <submittedName>
        <fullName evidence="2">Uncharacterized protein</fullName>
    </submittedName>
</protein>
<organism evidence="2 3">
    <name type="scientific">Dictyostelium purpureum</name>
    <name type="common">Slime mold</name>
    <dbReference type="NCBI Taxonomy" id="5786"/>
    <lineage>
        <taxon>Eukaryota</taxon>
        <taxon>Amoebozoa</taxon>
        <taxon>Evosea</taxon>
        <taxon>Eumycetozoa</taxon>
        <taxon>Dictyostelia</taxon>
        <taxon>Dictyosteliales</taxon>
        <taxon>Dictyosteliaceae</taxon>
        <taxon>Dictyostelium</taxon>
    </lineage>
</organism>